<dbReference type="EMBL" id="KN294017">
    <property type="protein sequence ID" value="EEH37398.1"/>
    <property type="molecule type" value="Genomic_DNA"/>
</dbReference>
<accession>C1HAM5</accession>
<dbReference type="KEGG" id="pbl:PAAG_07679"/>
<dbReference type="VEuPathDB" id="FungiDB:PAAG_07679"/>
<evidence type="ECO:0000256" key="1">
    <source>
        <dbReference type="SAM" id="SignalP"/>
    </source>
</evidence>
<dbReference type="Proteomes" id="UP000002059">
    <property type="component" value="Partially assembled WGS sequence"/>
</dbReference>
<name>C1HAM5_PARBA</name>
<dbReference type="RefSeq" id="XP_002790380.1">
    <property type="nucleotide sequence ID" value="XM_002790334.1"/>
</dbReference>
<sequence>MIKIAFITLSLAVLGMAASSTAAEPVTATTTGPVTVFTIMIPGVTPTPSQASIIGVGKDAITFGIDVAGCVKDLVGNRCQEIEGLDSITIIQGPKTYSQNIVVSEITVDAACSLDGTVLADCTLKMNSAKTKASITTKLTGKDLENAFGPVTVTAGQEKLQGTPSAGKGPNAGPRAAENANWAIGGAAAAVAIAAVL</sequence>
<evidence type="ECO:0000313" key="2">
    <source>
        <dbReference type="EMBL" id="EEH37398.1"/>
    </source>
</evidence>
<feature type="signal peptide" evidence="1">
    <location>
        <begin position="1"/>
        <end position="23"/>
    </location>
</feature>
<dbReference type="OrthoDB" id="4991875at2759"/>
<protein>
    <recommendedName>
        <fullName evidence="4">GPI anchored cell wall protein</fullName>
    </recommendedName>
</protein>
<dbReference type="GeneID" id="9093573"/>
<dbReference type="eggNOG" id="ENOG502R9I5">
    <property type="taxonomic scope" value="Eukaryota"/>
</dbReference>
<proteinExistence type="predicted"/>
<dbReference type="AlphaFoldDB" id="C1HAM5"/>
<evidence type="ECO:0008006" key="4">
    <source>
        <dbReference type="Google" id="ProtNLM"/>
    </source>
</evidence>
<reference evidence="2 3" key="1">
    <citation type="journal article" date="2011" name="PLoS Genet.">
        <title>Comparative genomic analysis of human fungal pathogens causing paracoccidioidomycosis.</title>
        <authorList>
            <person name="Desjardins C.A."/>
            <person name="Champion M.D."/>
            <person name="Holder J.W."/>
            <person name="Muszewska A."/>
            <person name="Goldberg J."/>
            <person name="Bailao A.M."/>
            <person name="Brigido M.M."/>
            <person name="Ferreira M.E."/>
            <person name="Garcia A.M."/>
            <person name="Grynberg M."/>
            <person name="Gujja S."/>
            <person name="Heiman D.I."/>
            <person name="Henn M.R."/>
            <person name="Kodira C.D."/>
            <person name="Leon-Narvaez H."/>
            <person name="Longo L.V."/>
            <person name="Ma L.J."/>
            <person name="Malavazi I."/>
            <person name="Matsuo A.L."/>
            <person name="Morais F.V."/>
            <person name="Pereira M."/>
            <person name="Rodriguez-Brito S."/>
            <person name="Sakthikumar S."/>
            <person name="Salem-Izacc S.M."/>
            <person name="Sykes S.M."/>
            <person name="Teixeira M.M."/>
            <person name="Vallejo M.C."/>
            <person name="Walter M.E."/>
            <person name="Yandava C."/>
            <person name="Young S."/>
            <person name="Zeng Q."/>
            <person name="Zucker J."/>
            <person name="Felipe M.S."/>
            <person name="Goldman G.H."/>
            <person name="Haas B.J."/>
            <person name="McEwen J.G."/>
            <person name="Nino-Vega G."/>
            <person name="Puccia R."/>
            <person name="San-Blas G."/>
            <person name="Soares C.M."/>
            <person name="Birren B.W."/>
            <person name="Cuomo C.A."/>
        </authorList>
    </citation>
    <scope>NUCLEOTIDE SEQUENCE [LARGE SCALE GENOMIC DNA]</scope>
    <source>
        <strain evidence="3">ATCC MYA-826 / Pb01</strain>
    </source>
</reference>
<feature type="chain" id="PRO_5002910585" description="GPI anchored cell wall protein" evidence="1">
    <location>
        <begin position="24"/>
        <end position="197"/>
    </location>
</feature>
<keyword evidence="3" id="KW-1185">Reference proteome</keyword>
<dbReference type="STRING" id="502779.C1HAM5"/>
<dbReference type="OMA" id="FTIMIPG"/>
<dbReference type="HOGENOM" id="CLU_1384539_0_0_1"/>
<gene>
    <name evidence="2" type="ORF">PAAG_07679</name>
</gene>
<organism evidence="2 3">
    <name type="scientific">Paracoccidioides lutzii (strain ATCC MYA-826 / Pb01)</name>
    <name type="common">Paracoccidioides brasiliensis</name>
    <dbReference type="NCBI Taxonomy" id="502779"/>
    <lineage>
        <taxon>Eukaryota</taxon>
        <taxon>Fungi</taxon>
        <taxon>Dikarya</taxon>
        <taxon>Ascomycota</taxon>
        <taxon>Pezizomycotina</taxon>
        <taxon>Eurotiomycetes</taxon>
        <taxon>Eurotiomycetidae</taxon>
        <taxon>Onygenales</taxon>
        <taxon>Ajellomycetaceae</taxon>
        <taxon>Paracoccidioides</taxon>
    </lineage>
</organism>
<keyword evidence="1" id="KW-0732">Signal</keyword>
<evidence type="ECO:0000313" key="3">
    <source>
        <dbReference type="Proteomes" id="UP000002059"/>
    </source>
</evidence>